<dbReference type="Pfam" id="PF01546">
    <property type="entry name" value="Peptidase_M20"/>
    <property type="match status" value="1"/>
</dbReference>
<dbReference type="Proteomes" id="UP000198661">
    <property type="component" value="Unassembled WGS sequence"/>
</dbReference>
<dbReference type="InterPro" id="IPR036264">
    <property type="entry name" value="Bact_exopeptidase_dim_dom"/>
</dbReference>
<feature type="binding site" evidence="3">
    <location>
        <position position="85"/>
    </location>
    <ligand>
        <name>Zn(2+)</name>
        <dbReference type="ChEBI" id="CHEBI:29105"/>
        <label>1</label>
    </ligand>
</feature>
<proteinExistence type="inferred from homology"/>
<feature type="binding site" evidence="4">
    <location>
        <position position="294"/>
    </location>
    <ligand>
        <name>allantoate</name>
        <dbReference type="ChEBI" id="CHEBI:17536"/>
    </ligand>
</feature>
<feature type="binding site" evidence="3">
    <location>
        <position position="195"/>
    </location>
    <ligand>
        <name>Zn(2+)</name>
        <dbReference type="ChEBI" id="CHEBI:29105"/>
        <label>1</label>
    </ligand>
</feature>
<dbReference type="EMBL" id="FOOK01000004">
    <property type="protein sequence ID" value="SFF74558.1"/>
    <property type="molecule type" value="Genomic_DNA"/>
</dbReference>
<dbReference type="NCBIfam" id="NF006771">
    <property type="entry name" value="PRK09290.1-5"/>
    <property type="match status" value="1"/>
</dbReference>
<feature type="binding site" evidence="3">
    <location>
        <position position="131"/>
    </location>
    <ligand>
        <name>Zn(2+)</name>
        <dbReference type="ChEBI" id="CHEBI:29105"/>
        <label>2</label>
    </ligand>
</feature>
<dbReference type="RefSeq" id="WP_092035997.1">
    <property type="nucleotide sequence ID" value="NZ_FOOK01000004.1"/>
</dbReference>
<dbReference type="STRING" id="201973.SAMN04488025_10482"/>
<keyword evidence="7" id="KW-1185">Reference proteome</keyword>
<keyword evidence="3" id="KW-0479">Metal-binding</keyword>
<keyword evidence="3" id="KW-0862">Zinc</keyword>
<dbReference type="InterPro" id="IPR002933">
    <property type="entry name" value="Peptidase_M20"/>
</dbReference>
<evidence type="ECO:0000256" key="1">
    <source>
        <dbReference type="ARBA" id="ARBA00006153"/>
    </source>
</evidence>
<dbReference type="OrthoDB" id="9808195at2"/>
<protein>
    <submittedName>
        <fullName evidence="6">N-carbamoyl-L-amino-acid hydrolase</fullName>
    </submittedName>
</protein>
<gene>
    <name evidence="6" type="ORF">SAMN04488025_10482</name>
</gene>
<evidence type="ECO:0000313" key="6">
    <source>
        <dbReference type="EMBL" id="SFF74558.1"/>
    </source>
</evidence>
<comment type="similarity">
    <text evidence="1">Belongs to the peptidase M20 family.</text>
</comment>
<dbReference type="PANTHER" id="PTHR32494:SF5">
    <property type="entry name" value="ALLANTOATE AMIDOHYDROLASE"/>
    <property type="match status" value="1"/>
</dbReference>
<reference evidence="6 7" key="1">
    <citation type="submission" date="2016-10" db="EMBL/GenBank/DDBJ databases">
        <authorList>
            <person name="de Groot N.N."/>
        </authorList>
    </citation>
    <scope>NUCLEOTIDE SEQUENCE [LARGE SCALE GENOMIC DNA]</scope>
    <source>
        <strain evidence="6 7">DSM 44945</strain>
    </source>
</reference>
<organism evidence="6 7">
    <name type="scientific">Planifilum fulgidum</name>
    <dbReference type="NCBI Taxonomy" id="201973"/>
    <lineage>
        <taxon>Bacteria</taxon>
        <taxon>Bacillati</taxon>
        <taxon>Bacillota</taxon>
        <taxon>Bacilli</taxon>
        <taxon>Bacillales</taxon>
        <taxon>Thermoactinomycetaceae</taxon>
        <taxon>Planifilum</taxon>
    </lineage>
</organism>
<feature type="binding site" evidence="3">
    <location>
        <position position="96"/>
    </location>
    <ligand>
        <name>Zn(2+)</name>
        <dbReference type="ChEBI" id="CHEBI:29105"/>
        <label>2</label>
    </ligand>
</feature>
<sequence length="416" mass="45890">MGDFSLKPDPKRIERDIETMATFVDRSKPGWTRRPFTPWYEQGRNWLRRQMLACGMEVEIDAASNLIGRIKGSEPHLPPIMIGSHTDTVTGGGRFDGIVGVLAGLEIARRLKETGTVLRHSLEVVDFTAEEPSEFGISTIGSRGMVNNLTEEMLNRRDMTGLTLREAIKRAGGDPERIGERSRKKGDVALYLELHIEQGPVLEQTDNKLGVVTGIVGIHRYRVVVEGKENHAGTTPMALRSDALTGASRLVLELESLCREPFAEPVVGTVGKLHVEPNAANVIPGRVVFELEVRSLDTELLEQIMLRFRKRASEIGESQTLNIRIDCLSKSEAIRVDERVQRVIAEACAATAKTVFLPSGAGHDANQLAKIAPIGMIFVPSRDGRSHCPEEWTDYGDIALGVEALARSLLSFDRLI</sequence>
<dbReference type="InterPro" id="IPR010158">
    <property type="entry name" value="Amidase_Cbmase"/>
</dbReference>
<dbReference type="PANTHER" id="PTHR32494">
    <property type="entry name" value="ALLANTOATE DEIMINASE-RELATED"/>
    <property type="match status" value="1"/>
</dbReference>
<feature type="binding site" evidence="4">
    <location>
        <position position="281"/>
    </location>
    <ligand>
        <name>allantoate</name>
        <dbReference type="ChEBI" id="CHEBI:17536"/>
    </ligand>
</feature>
<evidence type="ECO:0000256" key="2">
    <source>
        <dbReference type="ARBA" id="ARBA00022801"/>
    </source>
</evidence>
<dbReference type="GO" id="GO:0016813">
    <property type="term" value="F:hydrolase activity, acting on carbon-nitrogen (but not peptide) bonds, in linear amidines"/>
    <property type="evidence" value="ECO:0007669"/>
    <property type="project" value="InterPro"/>
</dbReference>
<comment type="cofactor">
    <cofactor evidence="3">
        <name>Zn(2+)</name>
        <dbReference type="ChEBI" id="CHEBI:29105"/>
    </cofactor>
    <text evidence="3">Binds 2 Zn(2+) ions per subunit.</text>
</comment>
<dbReference type="Gene3D" id="3.30.70.360">
    <property type="match status" value="1"/>
</dbReference>
<dbReference type="InterPro" id="IPR001261">
    <property type="entry name" value="ArgE/DapE_CS"/>
</dbReference>
<feature type="domain" description="Peptidase M20 dimerisation" evidence="5">
    <location>
        <begin position="214"/>
        <end position="316"/>
    </location>
</feature>
<evidence type="ECO:0000313" key="7">
    <source>
        <dbReference type="Proteomes" id="UP000198661"/>
    </source>
</evidence>
<name>A0A1I2L7N1_9BACL</name>
<dbReference type="Gene3D" id="3.40.630.10">
    <property type="entry name" value="Zn peptidases"/>
    <property type="match status" value="1"/>
</dbReference>
<feature type="binding site" evidence="4">
    <location>
        <position position="220"/>
    </location>
    <ligand>
        <name>allantoate</name>
        <dbReference type="ChEBI" id="CHEBI:17536"/>
    </ligand>
</feature>
<dbReference type="SUPFAM" id="SSF55031">
    <property type="entry name" value="Bacterial exopeptidase dimerisation domain"/>
    <property type="match status" value="1"/>
</dbReference>
<evidence type="ECO:0000256" key="3">
    <source>
        <dbReference type="PIRSR" id="PIRSR001235-1"/>
    </source>
</evidence>
<feature type="binding site" evidence="3">
    <location>
        <position position="387"/>
    </location>
    <ligand>
        <name>Zn(2+)</name>
        <dbReference type="ChEBI" id="CHEBI:29105"/>
        <label>2</label>
    </ligand>
</feature>
<feature type="binding site" evidence="3">
    <location>
        <position position="96"/>
    </location>
    <ligand>
        <name>Zn(2+)</name>
        <dbReference type="ChEBI" id="CHEBI:29105"/>
        <label>1</label>
    </ligand>
</feature>
<accession>A0A1I2L7N1</accession>
<dbReference type="SUPFAM" id="SSF53187">
    <property type="entry name" value="Zn-dependent exopeptidases"/>
    <property type="match status" value="1"/>
</dbReference>
<keyword evidence="2 6" id="KW-0378">Hydrolase</keyword>
<dbReference type="GO" id="GO:0046872">
    <property type="term" value="F:metal ion binding"/>
    <property type="evidence" value="ECO:0007669"/>
    <property type="project" value="UniProtKB-KW"/>
</dbReference>
<dbReference type="InterPro" id="IPR011650">
    <property type="entry name" value="Peptidase_M20_dimer"/>
</dbReference>
<dbReference type="PROSITE" id="PS00758">
    <property type="entry name" value="ARGE_DAPE_CPG2_1"/>
    <property type="match status" value="1"/>
</dbReference>
<dbReference type="Pfam" id="PF07687">
    <property type="entry name" value="M20_dimer"/>
    <property type="match status" value="1"/>
</dbReference>
<dbReference type="NCBIfam" id="TIGR01879">
    <property type="entry name" value="hydantase"/>
    <property type="match status" value="1"/>
</dbReference>
<dbReference type="CDD" id="cd03884">
    <property type="entry name" value="M20_bAS"/>
    <property type="match status" value="1"/>
</dbReference>
<evidence type="ECO:0000259" key="5">
    <source>
        <dbReference type="Pfam" id="PF07687"/>
    </source>
</evidence>
<dbReference type="PIRSF" id="PIRSF001235">
    <property type="entry name" value="Amidase_carbamoylase"/>
    <property type="match status" value="1"/>
</dbReference>
<dbReference type="AlphaFoldDB" id="A0A1I2L7N1"/>
<evidence type="ECO:0000256" key="4">
    <source>
        <dbReference type="PIRSR" id="PIRSR001235-2"/>
    </source>
</evidence>